<feature type="domain" description="Glycosyltransferase subfamily 4-like N-terminal" evidence="2">
    <location>
        <begin position="14"/>
        <end position="184"/>
    </location>
</feature>
<accession>A0ABW7H3L9</accession>
<evidence type="ECO:0000313" key="4">
    <source>
        <dbReference type="Proteomes" id="UP001606303"/>
    </source>
</evidence>
<dbReference type="InterPro" id="IPR028098">
    <property type="entry name" value="Glyco_trans_4-like_N"/>
</dbReference>
<evidence type="ECO:0000313" key="3">
    <source>
        <dbReference type="EMBL" id="MFG6468785.1"/>
    </source>
</evidence>
<comment type="caution">
    <text evidence="3">The sequence shown here is derived from an EMBL/GenBank/DDBJ whole genome shotgun (WGS) entry which is preliminary data.</text>
</comment>
<dbReference type="InterPro" id="IPR050194">
    <property type="entry name" value="Glycosyltransferase_grp1"/>
</dbReference>
<dbReference type="RefSeq" id="WP_394387044.1">
    <property type="nucleotide sequence ID" value="NZ_JBIGIB010000006.1"/>
</dbReference>
<name>A0ABW7H3L9_9BURK</name>
<sequence length="372" mass="41232">MNVIICPEFYGVHGIARYVQSYLAARPADAPRVCLIAADEEVRDMGFTNVDFVHLPKPPGRLGLIRWSLALRRELKRMAAAGQVTVMNLHIPPLLPGLFIPAVAPLVVTAHTTYLGMSGQFYEPRQFEGQWPWISVAIKKWFEHIIFGKASLLLTLTEQGRQELLRYRQDKRIELVPNGVAADRFTPDPSVVKDVDVLFAGRIERRKGSRPMVEVCKALVAAKPDIRISIVGYGDDMDHVTAELAPLAPAVTLHGKVPFAEVLQHYRRSKVYASTSYYEGLPGTCLEAMAVGLPAVVWDYLFYEHVVIQGKSGCRVPPNNIQEFVLRVLDFVGAADACKAFGETGMQIAQSKFNWRAIAASLDGLMSLADDS</sequence>
<dbReference type="PANTHER" id="PTHR45947">
    <property type="entry name" value="SULFOQUINOVOSYL TRANSFERASE SQD2"/>
    <property type="match status" value="1"/>
</dbReference>
<keyword evidence="3" id="KW-0808">Transferase</keyword>
<dbReference type="CDD" id="cd03801">
    <property type="entry name" value="GT4_PimA-like"/>
    <property type="match status" value="1"/>
</dbReference>
<keyword evidence="4" id="KW-1185">Reference proteome</keyword>
<dbReference type="PANTHER" id="PTHR45947:SF3">
    <property type="entry name" value="SULFOQUINOVOSYL TRANSFERASE SQD2"/>
    <property type="match status" value="1"/>
</dbReference>
<dbReference type="EC" id="2.4.-.-" evidence="3"/>
<dbReference type="Pfam" id="PF13439">
    <property type="entry name" value="Glyco_transf_4"/>
    <property type="match status" value="1"/>
</dbReference>
<protein>
    <submittedName>
        <fullName evidence="3">Glycosyltransferase family 4 protein</fullName>
        <ecNumber evidence="3">2.4.-.-</ecNumber>
    </submittedName>
</protein>
<gene>
    <name evidence="3" type="ORF">ACG01O_19330</name>
</gene>
<dbReference type="SUPFAM" id="SSF53756">
    <property type="entry name" value="UDP-Glycosyltransferase/glycogen phosphorylase"/>
    <property type="match status" value="1"/>
</dbReference>
<dbReference type="Pfam" id="PF00534">
    <property type="entry name" value="Glycos_transf_1"/>
    <property type="match status" value="1"/>
</dbReference>
<evidence type="ECO:0000259" key="1">
    <source>
        <dbReference type="Pfam" id="PF00534"/>
    </source>
</evidence>
<dbReference type="EMBL" id="JBIGIB010000006">
    <property type="protein sequence ID" value="MFG6468785.1"/>
    <property type="molecule type" value="Genomic_DNA"/>
</dbReference>
<keyword evidence="3" id="KW-0328">Glycosyltransferase</keyword>
<organism evidence="3 4">
    <name type="scientific">Pelomonas baiyunensis</name>
    <dbReference type="NCBI Taxonomy" id="3299026"/>
    <lineage>
        <taxon>Bacteria</taxon>
        <taxon>Pseudomonadati</taxon>
        <taxon>Pseudomonadota</taxon>
        <taxon>Betaproteobacteria</taxon>
        <taxon>Burkholderiales</taxon>
        <taxon>Sphaerotilaceae</taxon>
        <taxon>Roseateles</taxon>
    </lineage>
</organism>
<dbReference type="GO" id="GO:0016757">
    <property type="term" value="F:glycosyltransferase activity"/>
    <property type="evidence" value="ECO:0007669"/>
    <property type="project" value="UniProtKB-KW"/>
</dbReference>
<proteinExistence type="predicted"/>
<reference evidence="3 4" key="1">
    <citation type="submission" date="2024-08" db="EMBL/GenBank/DDBJ databases">
        <authorList>
            <person name="Lu H."/>
        </authorList>
    </citation>
    <scope>NUCLEOTIDE SEQUENCE [LARGE SCALE GENOMIC DNA]</scope>
    <source>
        <strain evidence="3 4">BYS87W</strain>
    </source>
</reference>
<dbReference type="Proteomes" id="UP001606303">
    <property type="component" value="Unassembled WGS sequence"/>
</dbReference>
<feature type="domain" description="Glycosyl transferase family 1" evidence="1">
    <location>
        <begin position="193"/>
        <end position="345"/>
    </location>
</feature>
<dbReference type="Gene3D" id="3.40.50.2000">
    <property type="entry name" value="Glycogen Phosphorylase B"/>
    <property type="match status" value="2"/>
</dbReference>
<evidence type="ECO:0000259" key="2">
    <source>
        <dbReference type="Pfam" id="PF13439"/>
    </source>
</evidence>
<dbReference type="InterPro" id="IPR001296">
    <property type="entry name" value="Glyco_trans_1"/>
</dbReference>